<dbReference type="Proteomes" id="UP001600064">
    <property type="component" value="Unassembled WGS sequence"/>
</dbReference>
<organism evidence="2 3">
    <name type="scientific">Remersonia thermophila</name>
    <dbReference type="NCBI Taxonomy" id="72144"/>
    <lineage>
        <taxon>Eukaryota</taxon>
        <taxon>Fungi</taxon>
        <taxon>Dikarya</taxon>
        <taxon>Ascomycota</taxon>
        <taxon>Pezizomycotina</taxon>
        <taxon>Sordariomycetes</taxon>
        <taxon>Sordariomycetidae</taxon>
        <taxon>Sordariales</taxon>
        <taxon>Sordariales incertae sedis</taxon>
        <taxon>Remersonia</taxon>
    </lineage>
</organism>
<feature type="compositionally biased region" description="Polar residues" evidence="1">
    <location>
        <begin position="227"/>
        <end position="236"/>
    </location>
</feature>
<accession>A0ABR4D8K4</accession>
<evidence type="ECO:0000256" key="1">
    <source>
        <dbReference type="SAM" id="MobiDB-lite"/>
    </source>
</evidence>
<feature type="region of interest" description="Disordered" evidence="1">
    <location>
        <begin position="118"/>
        <end position="137"/>
    </location>
</feature>
<feature type="region of interest" description="Disordered" evidence="1">
    <location>
        <begin position="288"/>
        <end position="338"/>
    </location>
</feature>
<feature type="compositionally biased region" description="Polar residues" evidence="1">
    <location>
        <begin position="161"/>
        <end position="171"/>
    </location>
</feature>
<name>A0ABR4D8K4_9PEZI</name>
<protein>
    <submittedName>
        <fullName evidence="2">Uncharacterized protein</fullName>
    </submittedName>
</protein>
<evidence type="ECO:0000313" key="2">
    <source>
        <dbReference type="EMBL" id="KAL2265922.1"/>
    </source>
</evidence>
<dbReference type="EMBL" id="JAZGUE010000005">
    <property type="protein sequence ID" value="KAL2265922.1"/>
    <property type="molecule type" value="Genomic_DNA"/>
</dbReference>
<feature type="compositionally biased region" description="Low complexity" evidence="1">
    <location>
        <begin position="237"/>
        <end position="252"/>
    </location>
</feature>
<gene>
    <name evidence="2" type="ORF">VTJ83DRAFT_5274</name>
</gene>
<sequence>MMDTIHETVYGRPDGLSGTASEAVMISAVRPSQLRSTEALMAAIDNMAGRSISLKVAPKKKPSLRGWVKRSNTSRTIRTTGFEATNSQLKGHIKHLGGGRIEEARVKGTATNMTLLAPAPMRPLRSRSRPGSTDSRVTQWLDFYSLPAAGHRQPDSPSQPPTMTITSQGSSPARRLGRKDSNGNLRPAPLRVPSSEQEKAATTSPPQPFTRALERKNSKWKPLPSLPVQQSSKSRQPTAASPAPPSAGSTGTTRKRQPKETLQIAVTNSRQHSPAAWGAGDQWLLSALTFGSPPPTPDSDAGGAARAQGEVRRAKAEAHEGRERERSPRPKKAATSPLDAFVGKEAQTKDEAEHQVQHTREERIWLHANYRGEAPFLEAWGLDITKLSHRLQGLELVRELMIAESRKGEARDLGNVV</sequence>
<dbReference type="GeneID" id="98126500"/>
<evidence type="ECO:0000313" key="3">
    <source>
        <dbReference type="Proteomes" id="UP001600064"/>
    </source>
</evidence>
<keyword evidence="3" id="KW-1185">Reference proteome</keyword>
<feature type="compositionally biased region" description="Basic and acidic residues" evidence="1">
    <location>
        <begin position="309"/>
        <end position="328"/>
    </location>
</feature>
<reference evidence="2 3" key="1">
    <citation type="journal article" date="2024" name="Commun. Biol.">
        <title>Comparative genomic analysis of thermophilic fungi reveals convergent evolutionary adaptations and gene losses.</title>
        <authorList>
            <person name="Steindorff A.S."/>
            <person name="Aguilar-Pontes M.V."/>
            <person name="Robinson A.J."/>
            <person name="Andreopoulos B."/>
            <person name="LaButti K."/>
            <person name="Kuo A."/>
            <person name="Mondo S."/>
            <person name="Riley R."/>
            <person name="Otillar R."/>
            <person name="Haridas S."/>
            <person name="Lipzen A."/>
            <person name="Grimwood J."/>
            <person name="Schmutz J."/>
            <person name="Clum A."/>
            <person name="Reid I.D."/>
            <person name="Moisan M.C."/>
            <person name="Butler G."/>
            <person name="Nguyen T.T.M."/>
            <person name="Dewar K."/>
            <person name="Conant G."/>
            <person name="Drula E."/>
            <person name="Henrissat B."/>
            <person name="Hansel C."/>
            <person name="Singer S."/>
            <person name="Hutchinson M.I."/>
            <person name="de Vries R.P."/>
            <person name="Natvig D.O."/>
            <person name="Powell A.J."/>
            <person name="Tsang A."/>
            <person name="Grigoriev I.V."/>
        </authorList>
    </citation>
    <scope>NUCLEOTIDE SEQUENCE [LARGE SCALE GENOMIC DNA]</scope>
    <source>
        <strain evidence="2 3">ATCC 22073</strain>
    </source>
</reference>
<dbReference type="RefSeq" id="XP_070864649.1">
    <property type="nucleotide sequence ID" value="XM_071011856.1"/>
</dbReference>
<comment type="caution">
    <text evidence="2">The sequence shown here is derived from an EMBL/GenBank/DDBJ whole genome shotgun (WGS) entry which is preliminary data.</text>
</comment>
<feature type="region of interest" description="Disordered" evidence="1">
    <location>
        <begin position="148"/>
        <end position="259"/>
    </location>
</feature>
<proteinExistence type="predicted"/>